<gene>
    <name evidence="1" type="ORF">SGCZBJ_03835</name>
</gene>
<comment type="caution">
    <text evidence="1">The sequence shown here is derived from an EMBL/GenBank/DDBJ whole genome shotgun (WGS) entry which is preliminary data.</text>
</comment>
<keyword evidence="2" id="KW-1185">Reference proteome</keyword>
<dbReference type="RefSeq" id="WP_101716701.1">
    <property type="nucleotide sequence ID" value="NZ_PJRS01000010.1"/>
</dbReference>
<organism evidence="1 2">
    <name type="scientific">Caulobacter zeae</name>
    <dbReference type="NCBI Taxonomy" id="2055137"/>
    <lineage>
        <taxon>Bacteria</taxon>
        <taxon>Pseudomonadati</taxon>
        <taxon>Pseudomonadota</taxon>
        <taxon>Alphaproteobacteria</taxon>
        <taxon>Caulobacterales</taxon>
        <taxon>Caulobacteraceae</taxon>
        <taxon>Caulobacter</taxon>
    </lineage>
</organism>
<proteinExistence type="predicted"/>
<accession>A0A2N5DQ10</accession>
<evidence type="ECO:0008006" key="3">
    <source>
        <dbReference type="Google" id="ProtNLM"/>
    </source>
</evidence>
<dbReference type="EMBL" id="PJRS01000010">
    <property type="protein sequence ID" value="PLR28148.1"/>
    <property type="molecule type" value="Genomic_DNA"/>
</dbReference>
<dbReference type="Gene3D" id="3.30.2000.30">
    <property type="match status" value="1"/>
</dbReference>
<dbReference type="Pfam" id="PF11367">
    <property type="entry name" value="Tail_completion_gp17"/>
    <property type="match status" value="1"/>
</dbReference>
<name>A0A2N5DQ10_9CAUL</name>
<reference evidence="1 2" key="1">
    <citation type="submission" date="2017-12" db="EMBL/GenBank/DDBJ databases">
        <title>The genome sequence of Caulobacter sp. 410.</title>
        <authorList>
            <person name="Gao J."/>
            <person name="Mao X."/>
            <person name="Sun J."/>
        </authorList>
    </citation>
    <scope>NUCLEOTIDE SEQUENCE [LARGE SCALE GENOMIC DNA]</scope>
    <source>
        <strain evidence="1 2">410</strain>
    </source>
</reference>
<sequence length="141" mass="15018">MTSPTVEIQIAADAALVASADVLAIVFATADGPAIYARGQDFDAVYPRITFGAPERVPRGRGCGVSADIILTVHCWAQGPDCTLKAGALADAVIKELVRPLPLNGWRVSSWEEVRSRPVGDPDPTVEHFVTEIRWTVHGAG</sequence>
<evidence type="ECO:0000313" key="1">
    <source>
        <dbReference type="EMBL" id="PLR28148.1"/>
    </source>
</evidence>
<dbReference type="Proteomes" id="UP000234479">
    <property type="component" value="Unassembled WGS sequence"/>
</dbReference>
<dbReference type="InterPro" id="IPR053745">
    <property type="entry name" value="Viral_Tail_Comp_sf"/>
</dbReference>
<protein>
    <recommendedName>
        <fullName evidence="3">DUF3168 domain-containing protein</fullName>
    </recommendedName>
</protein>
<evidence type="ECO:0000313" key="2">
    <source>
        <dbReference type="Proteomes" id="UP000234479"/>
    </source>
</evidence>
<dbReference type="InterPro" id="IPR021508">
    <property type="entry name" value="Gp17-like"/>
</dbReference>
<dbReference type="AlphaFoldDB" id="A0A2N5DQ10"/>